<dbReference type="InterPro" id="IPR029058">
    <property type="entry name" value="AB_hydrolase_fold"/>
</dbReference>
<dbReference type="SUPFAM" id="SSF53474">
    <property type="entry name" value="alpha/beta-Hydrolases"/>
    <property type="match status" value="1"/>
</dbReference>
<dbReference type="PANTHER" id="PTHR43037">
    <property type="entry name" value="UNNAMED PRODUCT-RELATED"/>
    <property type="match status" value="1"/>
</dbReference>
<dbReference type="InterPro" id="IPR003140">
    <property type="entry name" value="PLipase/COase/thioEstase"/>
</dbReference>
<evidence type="ECO:0000256" key="1">
    <source>
        <dbReference type="ARBA" id="ARBA00022729"/>
    </source>
</evidence>
<protein>
    <recommendedName>
        <fullName evidence="2">Phospholipase/carboxylesterase/thioesterase domain-containing protein</fullName>
    </recommendedName>
</protein>
<sequence>MPIEYYYKQEEDELDYQLILPEKYAEEPEKQWPLIVYLHGSNRRGNDIHVFDNYGFAQAMQSLDDFGFIVVTPQCPNHSSWIIEQEQIMAIYRHILASYRVDRNRVYLTGYSMGGNGAWNLATRYPELFAAVVPISGWYRTDKVEWLKDIPIWNFHGEEDDIIPIQKSEEIVTALLEVGGQVKFTRYPGLGHKVMEITYSNPELYAWLLAHRLGDG</sequence>
<evidence type="ECO:0000259" key="2">
    <source>
        <dbReference type="Pfam" id="PF02230"/>
    </source>
</evidence>
<name>A0ABQ1VXQ1_9BACL</name>
<dbReference type="Pfam" id="PF02230">
    <property type="entry name" value="Abhydrolase_2"/>
    <property type="match status" value="1"/>
</dbReference>
<evidence type="ECO:0000313" key="4">
    <source>
        <dbReference type="Proteomes" id="UP000608420"/>
    </source>
</evidence>
<proteinExistence type="predicted"/>
<gene>
    <name evidence="3" type="ORF">GCM10010913_26310</name>
</gene>
<dbReference type="EMBL" id="BMIW01000018">
    <property type="protein sequence ID" value="GGG03257.1"/>
    <property type="molecule type" value="Genomic_DNA"/>
</dbReference>
<keyword evidence="4" id="KW-1185">Reference proteome</keyword>
<dbReference type="Proteomes" id="UP000608420">
    <property type="component" value="Unassembled WGS sequence"/>
</dbReference>
<keyword evidence="1" id="KW-0732">Signal</keyword>
<organism evidence="3 4">
    <name type="scientific">Paenibacillus aceti</name>
    <dbReference type="NCBI Taxonomy" id="1820010"/>
    <lineage>
        <taxon>Bacteria</taxon>
        <taxon>Bacillati</taxon>
        <taxon>Bacillota</taxon>
        <taxon>Bacilli</taxon>
        <taxon>Bacillales</taxon>
        <taxon>Paenibacillaceae</taxon>
        <taxon>Paenibacillus</taxon>
    </lineage>
</organism>
<comment type="caution">
    <text evidence="3">The sequence shown here is derived from an EMBL/GenBank/DDBJ whole genome shotgun (WGS) entry which is preliminary data.</text>
</comment>
<evidence type="ECO:0000313" key="3">
    <source>
        <dbReference type="EMBL" id="GGG03257.1"/>
    </source>
</evidence>
<dbReference type="InterPro" id="IPR050955">
    <property type="entry name" value="Plant_Biomass_Hydrol_Est"/>
</dbReference>
<accession>A0ABQ1VXQ1</accession>
<dbReference type="Gene3D" id="3.40.50.1820">
    <property type="entry name" value="alpha/beta hydrolase"/>
    <property type="match status" value="1"/>
</dbReference>
<reference evidence="4" key="1">
    <citation type="journal article" date="2019" name="Int. J. Syst. Evol. Microbiol.">
        <title>The Global Catalogue of Microorganisms (GCM) 10K type strain sequencing project: providing services to taxonomists for standard genome sequencing and annotation.</title>
        <authorList>
            <consortium name="The Broad Institute Genomics Platform"/>
            <consortium name="The Broad Institute Genome Sequencing Center for Infectious Disease"/>
            <person name="Wu L."/>
            <person name="Ma J."/>
        </authorList>
    </citation>
    <scope>NUCLEOTIDE SEQUENCE [LARGE SCALE GENOMIC DNA]</scope>
    <source>
        <strain evidence="4">CGMCC 1.15420</strain>
    </source>
</reference>
<dbReference type="RefSeq" id="WP_162944301.1">
    <property type="nucleotide sequence ID" value="NZ_BMIW01000018.1"/>
</dbReference>
<feature type="domain" description="Phospholipase/carboxylesterase/thioesterase" evidence="2">
    <location>
        <begin position="98"/>
        <end position="195"/>
    </location>
</feature>
<dbReference type="PANTHER" id="PTHR43037:SF1">
    <property type="entry name" value="BLL1128 PROTEIN"/>
    <property type="match status" value="1"/>
</dbReference>